<evidence type="ECO:0000313" key="2">
    <source>
        <dbReference type="Proteomes" id="UP000256686"/>
    </source>
</evidence>
<dbReference type="Proteomes" id="UP000256686">
    <property type="component" value="Unassembled WGS sequence"/>
</dbReference>
<comment type="caution">
    <text evidence="1">The sequence shown here is derived from an EMBL/GenBank/DDBJ whole genome shotgun (WGS) entry which is preliminary data.</text>
</comment>
<evidence type="ECO:0000313" key="1">
    <source>
        <dbReference type="EMBL" id="REC63563.1"/>
    </source>
</evidence>
<keyword evidence="2" id="KW-1185">Reference proteome</keyword>
<accession>A0A3D9CCD4</accession>
<proteinExistence type="predicted"/>
<sequence>MKEFLPNYKKIYVDILTKKFPHKHEECQDLLQKQKLSALDIIALNKKIFGKDEYNVSRNQKHRSYKESDILEMLDYQKKHKINDSQLAKHFNLSRNSVTKWKRIF</sequence>
<dbReference type="RefSeq" id="WP_115969575.1">
    <property type="nucleotide sequence ID" value="NZ_QNVT01000003.1"/>
</dbReference>
<dbReference type="SUPFAM" id="SSF48295">
    <property type="entry name" value="TrpR-like"/>
    <property type="match status" value="1"/>
</dbReference>
<protein>
    <submittedName>
        <fullName evidence="1">Helix-turn-helix domain-containing protein</fullName>
    </submittedName>
</protein>
<dbReference type="EMBL" id="QNVT01000003">
    <property type="protein sequence ID" value="REC63563.1"/>
    <property type="molecule type" value="Genomic_DNA"/>
</dbReference>
<gene>
    <name evidence="1" type="ORF">DRF65_05585</name>
</gene>
<reference evidence="2" key="1">
    <citation type="submission" date="2018-06" db="EMBL/GenBank/DDBJ databases">
        <authorList>
            <person name="Lum Nde A."/>
            <person name="Hugo C."/>
        </authorList>
    </citation>
    <scope>NUCLEOTIDE SEQUENCE [LARGE SCALE GENOMIC DNA]</scope>
    <source>
        <strain evidence="2">1_F178</strain>
    </source>
</reference>
<dbReference type="GO" id="GO:0043565">
    <property type="term" value="F:sequence-specific DNA binding"/>
    <property type="evidence" value="ECO:0007669"/>
    <property type="project" value="InterPro"/>
</dbReference>
<dbReference type="InterPro" id="IPR010921">
    <property type="entry name" value="Trp_repressor/repl_initiator"/>
</dbReference>
<organism evidence="1 2">
    <name type="scientific">Chryseobacterium pennae</name>
    <dbReference type="NCBI Taxonomy" id="2258962"/>
    <lineage>
        <taxon>Bacteria</taxon>
        <taxon>Pseudomonadati</taxon>
        <taxon>Bacteroidota</taxon>
        <taxon>Flavobacteriia</taxon>
        <taxon>Flavobacteriales</taxon>
        <taxon>Weeksellaceae</taxon>
        <taxon>Chryseobacterium group</taxon>
        <taxon>Chryseobacterium</taxon>
    </lineage>
</organism>
<dbReference type="AlphaFoldDB" id="A0A3D9CCD4"/>
<name>A0A3D9CCD4_9FLAO</name>